<dbReference type="Pfam" id="PF00068">
    <property type="entry name" value="Phospholip_A2_1"/>
    <property type="match status" value="1"/>
</dbReference>
<name>A0A0L0CQ08_LUCCU</name>
<dbReference type="EMBL" id="JRES01001062">
    <property type="protein sequence ID" value="KNC25908.1"/>
    <property type="molecule type" value="Genomic_DNA"/>
</dbReference>
<evidence type="ECO:0000256" key="6">
    <source>
        <dbReference type="PIRSR" id="PIRSR601211-3"/>
    </source>
</evidence>
<dbReference type="GO" id="GO:0006644">
    <property type="term" value="P:phospholipid metabolic process"/>
    <property type="evidence" value="ECO:0007669"/>
    <property type="project" value="InterPro"/>
</dbReference>
<sequence>MIQTIKQDMHQAFCSITNNTRLLKQMYDFETANTDISTLLFKLPDSEESPETETLILMNRREFITPTFPNLTRSYMTLRRLKVAKAPLEENMTELLKLEMKNVVKDYVYDAWTDMGLDGWKGDIADSKIPIYHKYPTTIAKDYPHADIAKDLSKGESNDFFQDITTNTLKIEKDEQLKIQKEMDKNVYIARANDPFGYSTKWQTRNASNQNKYKRDVLRLYSMIKCSTGCEPLVYKGYGCYCGFLGDGIPTDGIDRCCKLHDKCYEYSNCISYLEYFVPYVWKCYRGKPLCAIDHGEWGGPQSCAARLCHCDLRLSRCLRQYACPGRRAVCRSSASRRLQNLLLTK</sequence>
<dbReference type="InterPro" id="IPR033113">
    <property type="entry name" value="PLA2_histidine"/>
</dbReference>
<dbReference type="CDD" id="cd00125">
    <property type="entry name" value="PLA2c"/>
    <property type="match status" value="1"/>
</dbReference>
<feature type="active site" evidence="4">
    <location>
        <position position="261"/>
    </location>
</feature>
<dbReference type="PRINTS" id="PR00389">
    <property type="entry name" value="PHPHLIPASEA2"/>
</dbReference>
<dbReference type="InterPro" id="IPR036444">
    <property type="entry name" value="PLipase_A2_dom_sf"/>
</dbReference>
<feature type="disulfide bond" evidence="6">
    <location>
        <begin position="257"/>
        <end position="318"/>
    </location>
</feature>
<gene>
    <name evidence="10" type="ORF">FF38_03406</name>
    <name evidence="11" type="ORF">FF38_03602</name>
</gene>
<keyword evidence="8" id="KW-0378">Hydrolase</keyword>
<feature type="binding site" evidence="5">
    <location>
        <position position="241"/>
    </location>
    <ligand>
        <name>Ca(2+)</name>
        <dbReference type="ChEBI" id="CHEBI:29108"/>
    </ligand>
</feature>
<dbReference type="OMA" id="VPWIMAS"/>
<evidence type="ECO:0000313" key="12">
    <source>
        <dbReference type="Proteomes" id="UP000037069"/>
    </source>
</evidence>
<feature type="disulfide bond" evidence="6">
    <location>
        <begin position="291"/>
        <end position="309"/>
    </location>
</feature>
<dbReference type="PANTHER" id="PTHR11716">
    <property type="entry name" value="PHOSPHOLIPASE A2 FAMILY MEMBER"/>
    <property type="match status" value="1"/>
</dbReference>
<feature type="domain" description="Phospholipase A2-like central" evidence="9">
    <location>
        <begin position="216"/>
        <end position="340"/>
    </location>
</feature>
<feature type="active site" evidence="4">
    <location>
        <position position="312"/>
    </location>
</feature>
<dbReference type="EC" id="3.1.1.4" evidence="8"/>
<feature type="binding site" evidence="5">
    <location>
        <position position="262"/>
    </location>
    <ligand>
        <name>Ca(2+)</name>
        <dbReference type="ChEBI" id="CHEBI:29108"/>
    </ligand>
</feature>
<accession>A0A0L0CQ08</accession>
<evidence type="ECO:0000256" key="5">
    <source>
        <dbReference type="PIRSR" id="PIRSR601211-2"/>
    </source>
</evidence>
<dbReference type="PANTHER" id="PTHR11716:SF107">
    <property type="entry name" value="PHOSPHOLIPASE A2"/>
    <property type="match status" value="1"/>
</dbReference>
<comment type="catalytic activity">
    <reaction evidence="8">
        <text>a 1,2-diacyl-sn-glycero-3-phosphocholine + H2O = a 1-acyl-sn-glycero-3-phosphocholine + a fatty acid + H(+)</text>
        <dbReference type="Rhea" id="RHEA:15801"/>
        <dbReference type="ChEBI" id="CHEBI:15377"/>
        <dbReference type="ChEBI" id="CHEBI:15378"/>
        <dbReference type="ChEBI" id="CHEBI:28868"/>
        <dbReference type="ChEBI" id="CHEBI:57643"/>
        <dbReference type="ChEBI" id="CHEBI:58168"/>
        <dbReference type="EC" id="3.1.1.4"/>
    </reaction>
</comment>
<dbReference type="GO" id="GO:0016042">
    <property type="term" value="P:lipid catabolic process"/>
    <property type="evidence" value="ECO:0007669"/>
    <property type="project" value="InterPro"/>
</dbReference>
<dbReference type="Proteomes" id="UP000037069">
    <property type="component" value="Unassembled WGS sequence"/>
</dbReference>
<dbReference type="SUPFAM" id="SSF48619">
    <property type="entry name" value="Phospholipase A2, PLA2"/>
    <property type="match status" value="1"/>
</dbReference>
<dbReference type="GO" id="GO:0050482">
    <property type="term" value="P:arachidonate secretion"/>
    <property type="evidence" value="ECO:0007669"/>
    <property type="project" value="InterPro"/>
</dbReference>
<feature type="disulfide bond" evidence="6">
    <location>
        <begin position="264"/>
        <end position="311"/>
    </location>
</feature>
<protein>
    <recommendedName>
        <fullName evidence="8">Phospholipase A2</fullName>
        <ecNumber evidence="8">3.1.1.4</ecNumber>
    </recommendedName>
</protein>
<dbReference type="EMBL" id="JRES01000065">
    <property type="protein sequence ID" value="KNC34433.1"/>
    <property type="molecule type" value="Genomic_DNA"/>
</dbReference>
<dbReference type="SMART" id="SM00085">
    <property type="entry name" value="PA2c"/>
    <property type="match status" value="1"/>
</dbReference>
<keyword evidence="3 6" id="KW-1015">Disulfide bond</keyword>
<keyword evidence="2 8" id="KW-0964">Secreted</keyword>
<dbReference type="Gene3D" id="1.20.90.10">
    <property type="entry name" value="Phospholipase A2 domain"/>
    <property type="match status" value="1"/>
</dbReference>
<evidence type="ECO:0000256" key="8">
    <source>
        <dbReference type="RuleBase" id="RU361236"/>
    </source>
</evidence>
<evidence type="ECO:0000313" key="11">
    <source>
        <dbReference type="EMBL" id="KNC34433.1"/>
    </source>
</evidence>
<dbReference type="OrthoDB" id="5841574at2759"/>
<evidence type="ECO:0000313" key="10">
    <source>
        <dbReference type="EMBL" id="KNC25908.1"/>
    </source>
</evidence>
<dbReference type="GO" id="GO:0004623">
    <property type="term" value="F:phospholipase A2 activity"/>
    <property type="evidence" value="ECO:0007669"/>
    <property type="project" value="UniProtKB-EC"/>
</dbReference>
<organism evidence="11 12">
    <name type="scientific">Lucilia cuprina</name>
    <name type="common">Green bottle fly</name>
    <name type="synonym">Australian sheep blowfly</name>
    <dbReference type="NCBI Taxonomy" id="7375"/>
    <lineage>
        <taxon>Eukaryota</taxon>
        <taxon>Metazoa</taxon>
        <taxon>Ecdysozoa</taxon>
        <taxon>Arthropoda</taxon>
        <taxon>Hexapoda</taxon>
        <taxon>Insecta</taxon>
        <taxon>Pterygota</taxon>
        <taxon>Neoptera</taxon>
        <taxon>Endopterygota</taxon>
        <taxon>Diptera</taxon>
        <taxon>Brachycera</taxon>
        <taxon>Muscomorpha</taxon>
        <taxon>Oestroidea</taxon>
        <taxon>Calliphoridae</taxon>
        <taxon>Luciliinae</taxon>
        <taxon>Lucilia</taxon>
    </lineage>
</organism>
<dbReference type="PROSITE" id="PS00118">
    <property type="entry name" value="PA2_HIS"/>
    <property type="match status" value="1"/>
</dbReference>
<evidence type="ECO:0000256" key="7">
    <source>
        <dbReference type="RuleBase" id="RU003654"/>
    </source>
</evidence>
<keyword evidence="12" id="KW-1185">Reference proteome</keyword>
<proteinExistence type="inferred from homology"/>
<dbReference type="GO" id="GO:0005576">
    <property type="term" value="C:extracellular region"/>
    <property type="evidence" value="ECO:0007669"/>
    <property type="project" value="UniProtKB-SubCell"/>
</dbReference>
<keyword evidence="5 8" id="KW-0106">Calcium</keyword>
<comment type="caution">
    <text evidence="11">The sequence shown here is derived from an EMBL/GenBank/DDBJ whole genome shotgun (WGS) entry which is preliminary data.</text>
</comment>
<evidence type="ECO:0000256" key="3">
    <source>
        <dbReference type="ARBA" id="ARBA00023157"/>
    </source>
</evidence>
<evidence type="ECO:0000259" key="9">
    <source>
        <dbReference type="SMART" id="SM00085"/>
    </source>
</evidence>
<feature type="binding site" evidence="5">
    <location>
        <position position="243"/>
    </location>
    <ligand>
        <name>Ca(2+)</name>
        <dbReference type="ChEBI" id="CHEBI:29108"/>
    </ligand>
</feature>
<evidence type="ECO:0000256" key="2">
    <source>
        <dbReference type="ARBA" id="ARBA00022525"/>
    </source>
</evidence>
<dbReference type="InterPro" id="IPR001211">
    <property type="entry name" value="PLA2"/>
</dbReference>
<feature type="disulfide bond" evidence="6">
    <location>
        <begin position="242"/>
        <end position="258"/>
    </location>
</feature>
<keyword evidence="5" id="KW-0479">Metal-binding</keyword>
<dbReference type="InterPro" id="IPR016090">
    <property type="entry name" value="PLA2-like_dom"/>
</dbReference>
<dbReference type="InterPro" id="IPR033112">
    <property type="entry name" value="PLA2_Asp_AS"/>
</dbReference>
<comment type="cofactor">
    <cofactor evidence="5">
        <name>Ca(2+)</name>
        <dbReference type="ChEBI" id="CHEBI:29108"/>
    </cofactor>
    <text evidence="5">Binds 1 Ca(2+) ion per subunit.</text>
</comment>
<evidence type="ECO:0000256" key="1">
    <source>
        <dbReference type="ARBA" id="ARBA00004613"/>
    </source>
</evidence>
<dbReference type="GO" id="GO:0005509">
    <property type="term" value="F:calcium ion binding"/>
    <property type="evidence" value="ECO:0007669"/>
    <property type="project" value="InterPro"/>
</dbReference>
<dbReference type="STRING" id="7375.A0A0L0CQ08"/>
<dbReference type="AlphaFoldDB" id="A0A0L0CQ08"/>
<comment type="subcellular location">
    <subcellularLocation>
        <location evidence="1 8">Secreted</location>
    </subcellularLocation>
</comment>
<evidence type="ECO:0000256" key="4">
    <source>
        <dbReference type="PIRSR" id="PIRSR601211-1"/>
    </source>
</evidence>
<keyword evidence="8" id="KW-0443">Lipid metabolism</keyword>
<dbReference type="PROSITE" id="PS00119">
    <property type="entry name" value="PA2_ASP"/>
    <property type="match status" value="1"/>
</dbReference>
<reference evidence="11 12" key="1">
    <citation type="journal article" date="2015" name="Nat. Commun.">
        <title>Lucilia cuprina genome unlocks parasitic fly biology to underpin future interventions.</title>
        <authorList>
            <person name="Anstead C.A."/>
            <person name="Korhonen P.K."/>
            <person name="Young N.D."/>
            <person name="Hall R.S."/>
            <person name="Jex A.R."/>
            <person name="Murali S.C."/>
            <person name="Hughes D.S."/>
            <person name="Lee S.F."/>
            <person name="Perry T."/>
            <person name="Stroehlein A.J."/>
            <person name="Ansell B.R."/>
            <person name="Breugelmans B."/>
            <person name="Hofmann A."/>
            <person name="Qu J."/>
            <person name="Dugan S."/>
            <person name="Lee S.L."/>
            <person name="Chao H."/>
            <person name="Dinh H."/>
            <person name="Han Y."/>
            <person name="Doddapaneni H.V."/>
            <person name="Worley K.C."/>
            <person name="Muzny D.M."/>
            <person name="Ioannidis P."/>
            <person name="Waterhouse R.M."/>
            <person name="Zdobnov E.M."/>
            <person name="James P.J."/>
            <person name="Bagnall N.H."/>
            <person name="Kotze A.C."/>
            <person name="Gibbs R.A."/>
            <person name="Richards S."/>
            <person name="Batterham P."/>
            <person name="Gasser R.B."/>
        </authorList>
    </citation>
    <scope>NUCLEOTIDE SEQUENCE [LARGE SCALE GENOMIC DNA]</scope>
    <source>
        <strain evidence="11 12">LS</strain>
        <tissue evidence="11">Full body</tissue>
    </source>
</reference>
<comment type="similarity">
    <text evidence="7">Belongs to the phospholipase A2 family.</text>
</comment>